<feature type="transmembrane region" description="Helical" evidence="1">
    <location>
        <begin position="89"/>
        <end position="107"/>
    </location>
</feature>
<feature type="transmembrane region" description="Helical" evidence="1">
    <location>
        <begin position="113"/>
        <end position="134"/>
    </location>
</feature>
<accession>A0A6A9UZZ4</accession>
<evidence type="ECO:0000313" key="3">
    <source>
        <dbReference type="Proteomes" id="UP000435304"/>
    </source>
</evidence>
<feature type="transmembrane region" description="Helical" evidence="1">
    <location>
        <begin position="15"/>
        <end position="37"/>
    </location>
</feature>
<dbReference type="AlphaFoldDB" id="A0A6A9UZZ4"/>
<keyword evidence="1" id="KW-1133">Transmembrane helix</keyword>
<evidence type="ECO:0000313" key="2">
    <source>
        <dbReference type="EMBL" id="MVA74530.1"/>
    </source>
</evidence>
<gene>
    <name evidence="2" type="ORF">GC722_00540</name>
</gene>
<feature type="transmembrane region" description="Helical" evidence="1">
    <location>
        <begin position="235"/>
        <end position="254"/>
    </location>
</feature>
<comment type="caution">
    <text evidence="2">The sequence shown here is derived from an EMBL/GenBank/DDBJ whole genome shotgun (WGS) entry which is preliminary data.</text>
</comment>
<keyword evidence="1" id="KW-0812">Transmembrane</keyword>
<dbReference type="EMBL" id="WPCU01000001">
    <property type="protein sequence ID" value="MVA74530.1"/>
    <property type="molecule type" value="Genomic_DNA"/>
</dbReference>
<keyword evidence="3" id="KW-1185">Reference proteome</keyword>
<reference evidence="2 3" key="1">
    <citation type="submission" date="2019-12" db="EMBL/GenBank/DDBJ databases">
        <title>Auraticoccus cholistani sp. nov., an actinomycete isolated from soil of Cholistan desert.</title>
        <authorList>
            <person name="Cheema M.T."/>
        </authorList>
    </citation>
    <scope>NUCLEOTIDE SEQUENCE [LARGE SCALE GENOMIC DNA]</scope>
    <source>
        <strain evidence="2 3">F435</strain>
    </source>
</reference>
<protein>
    <submittedName>
        <fullName evidence="2">Tryptophan-rich sensory protein</fullName>
    </submittedName>
</protein>
<feature type="transmembrane region" description="Helical" evidence="1">
    <location>
        <begin position="210"/>
        <end position="229"/>
    </location>
</feature>
<proteinExistence type="predicted"/>
<dbReference type="Proteomes" id="UP000435304">
    <property type="component" value="Unassembled WGS sequence"/>
</dbReference>
<feature type="transmembrane region" description="Helical" evidence="1">
    <location>
        <begin position="57"/>
        <end position="77"/>
    </location>
</feature>
<name>A0A6A9UZZ4_9ACTN</name>
<organism evidence="2 3">
    <name type="scientific">Auraticoccus cholistanensis</name>
    <dbReference type="NCBI Taxonomy" id="2656650"/>
    <lineage>
        <taxon>Bacteria</taxon>
        <taxon>Bacillati</taxon>
        <taxon>Actinomycetota</taxon>
        <taxon>Actinomycetes</taxon>
        <taxon>Propionibacteriales</taxon>
        <taxon>Propionibacteriaceae</taxon>
        <taxon>Auraticoccus</taxon>
    </lineage>
</organism>
<dbReference type="PANTHER" id="PTHR33802">
    <property type="entry name" value="SI:CH211-161H7.5-RELATED"/>
    <property type="match status" value="1"/>
</dbReference>
<feature type="transmembrane region" description="Helical" evidence="1">
    <location>
        <begin position="146"/>
        <end position="169"/>
    </location>
</feature>
<evidence type="ECO:0000256" key="1">
    <source>
        <dbReference type="SAM" id="Phobius"/>
    </source>
</evidence>
<feature type="transmembrane region" description="Helical" evidence="1">
    <location>
        <begin position="181"/>
        <end position="203"/>
    </location>
</feature>
<keyword evidence="1" id="KW-0472">Membrane</keyword>
<sequence length="262" mass="26645">MLSMLSNAQDLTRRLVTTAAEVFCLVGTAVGTGLLGTSVDQTGGGALSDQATLVAPYGPAFSIWSVVYLGLLAFTVYQWSDRGLPRLRRLGYLPALSMVLNAVWILVAQTGLVWLTAVVILALLAVLAVIGLRLGDAREEGAVGALVVDGTFGLYLGWVAVATCANLAAALVDLGLEPGPGAADVLGVVVVLVAGAVAVALAWRLGGRVAVALAMAWGLAWVAVGRFAGEPASTPVAVAAVVAAVAALVAVPLFRRRHSPAA</sequence>
<dbReference type="PANTHER" id="PTHR33802:SF1">
    <property type="entry name" value="XK-RELATED PROTEIN"/>
    <property type="match status" value="1"/>
</dbReference>